<gene>
    <name evidence="7" type="ORF">dnl_49970</name>
</gene>
<evidence type="ECO:0000256" key="5">
    <source>
        <dbReference type="ARBA" id="ARBA00037066"/>
    </source>
</evidence>
<dbReference type="RefSeq" id="WP_207688528.1">
    <property type="nucleotide sequence ID" value="NZ_CP061799.1"/>
</dbReference>
<dbReference type="PANTHER" id="PTHR42794:SF1">
    <property type="entry name" value="HEMIN IMPORT ATP-BINDING PROTEIN HMUV"/>
    <property type="match status" value="1"/>
</dbReference>
<evidence type="ECO:0000256" key="1">
    <source>
        <dbReference type="ARBA" id="ARBA00022448"/>
    </source>
</evidence>
<keyword evidence="4" id="KW-1278">Translocase</keyword>
<evidence type="ECO:0000313" key="8">
    <source>
        <dbReference type="Proteomes" id="UP000663720"/>
    </source>
</evidence>
<dbReference type="SMART" id="SM00382">
    <property type="entry name" value="AAA"/>
    <property type="match status" value="1"/>
</dbReference>
<keyword evidence="3 7" id="KW-0067">ATP-binding</keyword>
<dbReference type="PROSITE" id="PS50893">
    <property type="entry name" value="ABC_TRANSPORTER_2"/>
    <property type="match status" value="1"/>
</dbReference>
<dbReference type="AlphaFoldDB" id="A0A975GJ57"/>
<dbReference type="FunFam" id="3.40.50.300:FF:000134">
    <property type="entry name" value="Iron-enterobactin ABC transporter ATP-binding protein"/>
    <property type="match status" value="1"/>
</dbReference>
<accession>A0A975GJ57</accession>
<dbReference type="InterPro" id="IPR017871">
    <property type="entry name" value="ABC_transporter-like_CS"/>
</dbReference>
<dbReference type="SUPFAM" id="SSF52540">
    <property type="entry name" value="P-loop containing nucleoside triphosphate hydrolases"/>
    <property type="match status" value="1"/>
</dbReference>
<evidence type="ECO:0000256" key="3">
    <source>
        <dbReference type="ARBA" id="ARBA00022840"/>
    </source>
</evidence>
<keyword evidence="1" id="KW-0813">Transport</keyword>
<dbReference type="GO" id="GO:0005524">
    <property type="term" value="F:ATP binding"/>
    <property type="evidence" value="ECO:0007669"/>
    <property type="project" value="UniProtKB-KW"/>
</dbReference>
<evidence type="ECO:0000259" key="6">
    <source>
        <dbReference type="PROSITE" id="PS50893"/>
    </source>
</evidence>
<dbReference type="GO" id="GO:0016887">
    <property type="term" value="F:ATP hydrolysis activity"/>
    <property type="evidence" value="ECO:0007669"/>
    <property type="project" value="InterPro"/>
</dbReference>
<dbReference type="InterPro" id="IPR003593">
    <property type="entry name" value="AAA+_ATPase"/>
</dbReference>
<proteinExistence type="predicted"/>
<dbReference type="PROSITE" id="PS00211">
    <property type="entry name" value="ABC_TRANSPORTER_1"/>
    <property type="match status" value="1"/>
</dbReference>
<evidence type="ECO:0000256" key="4">
    <source>
        <dbReference type="ARBA" id="ARBA00022967"/>
    </source>
</evidence>
<sequence>MSSAIQAENLSYAYNGTGVLDNLCFQIPKASFSILIGPNGSGKTTLMKILAGILKSKGRLSLFNRHAAQISRKEYARQIAFVPQHLPADFPFTVQEVILMGRSPHLGILGIGKKNDSDIAEKVMQITDVTHLGRRRLNKLSGGELQRVFIARALCQEPEIILLDEPTAFLDLAHQIQVMDLLEKLKQDQNLTIIMVSHDINLAAMYGDQLLLMKNGTLLDMGKPEKVLDVKTLEDVYGCVLLINKSPLGDFPVTTPVPGRYLKHF</sequence>
<organism evidence="7 8">
    <name type="scientific">Desulfonema limicola</name>
    <dbReference type="NCBI Taxonomy" id="45656"/>
    <lineage>
        <taxon>Bacteria</taxon>
        <taxon>Pseudomonadati</taxon>
        <taxon>Thermodesulfobacteriota</taxon>
        <taxon>Desulfobacteria</taxon>
        <taxon>Desulfobacterales</taxon>
        <taxon>Desulfococcaceae</taxon>
        <taxon>Desulfonema</taxon>
    </lineage>
</organism>
<dbReference type="Proteomes" id="UP000663720">
    <property type="component" value="Chromosome"/>
</dbReference>
<evidence type="ECO:0000313" key="7">
    <source>
        <dbReference type="EMBL" id="QTA82618.1"/>
    </source>
</evidence>
<dbReference type="KEGG" id="dli:dnl_49970"/>
<reference evidence="7" key="1">
    <citation type="journal article" date="2021" name="Microb. Physiol.">
        <title>Proteogenomic Insights into the Physiology of Marine, Sulfate-Reducing, Filamentous Desulfonema limicola and Desulfonema magnum.</title>
        <authorList>
            <person name="Schnaars V."/>
            <person name="Wohlbrand L."/>
            <person name="Scheve S."/>
            <person name="Hinrichs C."/>
            <person name="Reinhardt R."/>
            <person name="Rabus R."/>
        </authorList>
    </citation>
    <scope>NUCLEOTIDE SEQUENCE</scope>
    <source>
        <strain evidence="7">5ac10</strain>
    </source>
</reference>
<dbReference type="EMBL" id="CP061799">
    <property type="protein sequence ID" value="QTA82618.1"/>
    <property type="molecule type" value="Genomic_DNA"/>
</dbReference>
<dbReference type="PANTHER" id="PTHR42794">
    <property type="entry name" value="HEMIN IMPORT ATP-BINDING PROTEIN HMUV"/>
    <property type="match status" value="1"/>
</dbReference>
<dbReference type="CDD" id="cd03214">
    <property type="entry name" value="ABC_Iron-Siderophores_B12_Hemin"/>
    <property type="match status" value="1"/>
</dbReference>
<dbReference type="Gene3D" id="3.40.50.300">
    <property type="entry name" value="P-loop containing nucleotide triphosphate hydrolases"/>
    <property type="match status" value="1"/>
</dbReference>
<protein>
    <submittedName>
        <fullName evidence="7">ABC transporter, ATP-binding protein</fullName>
    </submittedName>
</protein>
<comment type="function">
    <text evidence="5">Part of the ABC transporter complex HmuTUV involved in hemin import. Responsible for energy coupling to the transport system.</text>
</comment>
<keyword evidence="8" id="KW-1185">Reference proteome</keyword>
<keyword evidence="2" id="KW-0547">Nucleotide-binding</keyword>
<feature type="domain" description="ABC transporter" evidence="6">
    <location>
        <begin position="5"/>
        <end position="240"/>
    </location>
</feature>
<dbReference type="Pfam" id="PF00005">
    <property type="entry name" value="ABC_tran"/>
    <property type="match status" value="1"/>
</dbReference>
<dbReference type="InterPro" id="IPR027417">
    <property type="entry name" value="P-loop_NTPase"/>
</dbReference>
<name>A0A975GJ57_9BACT</name>
<evidence type="ECO:0000256" key="2">
    <source>
        <dbReference type="ARBA" id="ARBA00022741"/>
    </source>
</evidence>
<dbReference type="InterPro" id="IPR003439">
    <property type="entry name" value="ABC_transporter-like_ATP-bd"/>
</dbReference>